<organism evidence="2">
    <name type="scientific">marine metagenome</name>
    <dbReference type="NCBI Taxonomy" id="408172"/>
    <lineage>
        <taxon>unclassified sequences</taxon>
        <taxon>metagenomes</taxon>
        <taxon>ecological metagenomes</taxon>
    </lineage>
</organism>
<sequence>MVRYAKTIYVVELTLLIQFITTMLVILLIKI</sequence>
<keyword evidence="1" id="KW-0472">Membrane</keyword>
<keyword evidence="1" id="KW-0812">Transmembrane</keyword>
<dbReference type="EMBL" id="UINC01082330">
    <property type="protein sequence ID" value="SVC27001.1"/>
    <property type="molecule type" value="Genomic_DNA"/>
</dbReference>
<gene>
    <name evidence="2" type="ORF">METZ01_LOCUS279855</name>
</gene>
<protein>
    <submittedName>
        <fullName evidence="2">Uncharacterized protein</fullName>
    </submittedName>
</protein>
<name>A0A382KWG4_9ZZZZ</name>
<reference evidence="2" key="1">
    <citation type="submission" date="2018-05" db="EMBL/GenBank/DDBJ databases">
        <authorList>
            <person name="Lanie J.A."/>
            <person name="Ng W.-L."/>
            <person name="Kazmierczak K.M."/>
            <person name="Andrzejewski T.M."/>
            <person name="Davidsen T.M."/>
            <person name="Wayne K.J."/>
            <person name="Tettelin H."/>
            <person name="Glass J.I."/>
            <person name="Rusch D."/>
            <person name="Podicherti R."/>
            <person name="Tsui H.-C.T."/>
            <person name="Winkler M.E."/>
        </authorList>
    </citation>
    <scope>NUCLEOTIDE SEQUENCE</scope>
</reference>
<accession>A0A382KWG4</accession>
<keyword evidence="1" id="KW-1133">Transmembrane helix</keyword>
<dbReference type="AlphaFoldDB" id="A0A382KWG4"/>
<feature type="transmembrane region" description="Helical" evidence="1">
    <location>
        <begin position="7"/>
        <end position="29"/>
    </location>
</feature>
<evidence type="ECO:0000256" key="1">
    <source>
        <dbReference type="SAM" id="Phobius"/>
    </source>
</evidence>
<evidence type="ECO:0000313" key="2">
    <source>
        <dbReference type="EMBL" id="SVC27001.1"/>
    </source>
</evidence>
<proteinExistence type="predicted"/>